<dbReference type="Pfam" id="PF01918">
    <property type="entry name" value="Alba"/>
    <property type="match status" value="1"/>
</dbReference>
<evidence type="ECO:0000313" key="2">
    <source>
        <dbReference type="EMBL" id="SHO47300.1"/>
    </source>
</evidence>
<reference evidence="3" key="1">
    <citation type="submission" date="2016-12" db="EMBL/GenBank/DDBJ databases">
        <authorList>
            <person name="Herbold C."/>
        </authorList>
    </citation>
    <scope>NUCLEOTIDE SEQUENCE [LARGE SCALE GENOMIC DNA]</scope>
</reference>
<dbReference type="AlphaFoldDB" id="A0A2H1EJ19"/>
<name>A0A2H1EJ19_9ARCH</name>
<evidence type="ECO:0000313" key="3">
    <source>
        <dbReference type="Proteomes" id="UP000232412"/>
    </source>
</evidence>
<accession>A0A2H1EJ19</accession>
<proteinExistence type="predicted"/>
<organism evidence="2 3">
    <name type="scientific">Nitrosotalea sinensis</name>
    <dbReference type="NCBI Taxonomy" id="1499975"/>
    <lineage>
        <taxon>Archaea</taxon>
        <taxon>Nitrososphaerota</taxon>
        <taxon>Nitrososphaeria</taxon>
        <taxon>Nitrosotaleales</taxon>
        <taxon>Nitrosotaleaceae</taxon>
        <taxon>Nitrosotalea</taxon>
    </lineage>
</organism>
<keyword evidence="3" id="KW-1185">Reference proteome</keyword>
<sequence>MVDKTLIECRNGGGSVLMSGVEKIQLNNSPYAEGHVVTIYQQDIVPCALDILTDLVKYKTVTLVAKGHSIPTAVAVANVITENMMKGNSKILDIVVDSEETDDKPLLSIIKIVIMKTN</sequence>
<gene>
    <name evidence="2" type="ORF">NSIN_40047</name>
</gene>
<dbReference type="InterPro" id="IPR002775">
    <property type="entry name" value="DNA/RNA-bd_Alba-like"/>
</dbReference>
<dbReference type="EMBL" id="FRFC01000005">
    <property type="protein sequence ID" value="SHO47300.1"/>
    <property type="molecule type" value="Genomic_DNA"/>
</dbReference>
<protein>
    <recommendedName>
        <fullName evidence="1">DNA/RNA-binding protein Alba-like domain-containing protein</fullName>
    </recommendedName>
</protein>
<dbReference type="Gene3D" id="3.30.110.20">
    <property type="entry name" value="Alba-like domain"/>
    <property type="match status" value="1"/>
</dbReference>
<evidence type="ECO:0000259" key="1">
    <source>
        <dbReference type="Pfam" id="PF01918"/>
    </source>
</evidence>
<dbReference type="InterPro" id="IPR036882">
    <property type="entry name" value="Alba-like_dom_sf"/>
</dbReference>
<dbReference type="SUPFAM" id="SSF82704">
    <property type="entry name" value="AlbA-like"/>
    <property type="match status" value="1"/>
</dbReference>
<feature type="domain" description="DNA/RNA-binding protein Alba-like" evidence="1">
    <location>
        <begin position="46"/>
        <end position="91"/>
    </location>
</feature>
<dbReference type="GO" id="GO:0003676">
    <property type="term" value="F:nucleic acid binding"/>
    <property type="evidence" value="ECO:0007669"/>
    <property type="project" value="InterPro"/>
</dbReference>
<dbReference type="Proteomes" id="UP000232412">
    <property type="component" value="Unassembled WGS sequence"/>
</dbReference>